<keyword evidence="1" id="KW-0808">Transferase</keyword>
<dbReference type="InterPro" id="IPR037359">
    <property type="entry name" value="NST/OST"/>
</dbReference>
<keyword evidence="5" id="KW-1185">Reference proteome</keyword>
<gene>
    <name evidence="4" type="ORF">CKO13_02605</name>
</gene>
<feature type="domain" description="Sulfotransferase" evidence="3">
    <location>
        <begin position="8"/>
        <end position="204"/>
    </location>
</feature>
<name>A0ABS1E2L1_9GAMM</name>
<dbReference type="SUPFAM" id="SSF52540">
    <property type="entry name" value="P-loop containing nucleoside triphosphate hydrolases"/>
    <property type="match status" value="1"/>
</dbReference>
<evidence type="ECO:0000256" key="1">
    <source>
        <dbReference type="ARBA" id="ARBA00022679"/>
    </source>
</evidence>
<dbReference type="PANTHER" id="PTHR10605:SF56">
    <property type="entry name" value="BIFUNCTIONAL HEPARAN SULFATE N-DEACETYLASE_N-SULFOTRANSFERASE"/>
    <property type="match status" value="1"/>
</dbReference>
<evidence type="ECO:0000313" key="4">
    <source>
        <dbReference type="EMBL" id="MBK1725926.1"/>
    </source>
</evidence>
<accession>A0ABS1E2L1</accession>
<dbReference type="InterPro" id="IPR000863">
    <property type="entry name" value="Sulfotransferase_dom"/>
</dbReference>
<dbReference type="RefSeq" id="WP_200256538.1">
    <property type="nucleotide sequence ID" value="NZ_NRSH01000015.1"/>
</dbReference>
<dbReference type="Proteomes" id="UP000738126">
    <property type="component" value="Unassembled WGS sequence"/>
</dbReference>
<keyword evidence="2" id="KW-0325">Glycoprotein</keyword>
<dbReference type="EMBL" id="NRSH01000015">
    <property type="protein sequence ID" value="MBK1725926.1"/>
    <property type="molecule type" value="Genomic_DNA"/>
</dbReference>
<evidence type="ECO:0000256" key="2">
    <source>
        <dbReference type="ARBA" id="ARBA00023180"/>
    </source>
</evidence>
<dbReference type="InterPro" id="IPR027417">
    <property type="entry name" value="P-loop_NTPase"/>
</dbReference>
<organism evidence="4 5">
    <name type="scientific">Halorhodospira neutriphila</name>
    <dbReference type="NCBI Taxonomy" id="168379"/>
    <lineage>
        <taxon>Bacteria</taxon>
        <taxon>Pseudomonadati</taxon>
        <taxon>Pseudomonadota</taxon>
        <taxon>Gammaproteobacteria</taxon>
        <taxon>Chromatiales</taxon>
        <taxon>Ectothiorhodospiraceae</taxon>
        <taxon>Halorhodospira</taxon>
    </lineage>
</organism>
<evidence type="ECO:0000259" key="3">
    <source>
        <dbReference type="Pfam" id="PF00685"/>
    </source>
</evidence>
<dbReference type="Gene3D" id="3.40.50.300">
    <property type="entry name" value="P-loop containing nucleotide triphosphate hydrolases"/>
    <property type="match status" value="1"/>
</dbReference>
<dbReference type="PANTHER" id="PTHR10605">
    <property type="entry name" value="HEPARAN SULFATE SULFOTRANSFERASE"/>
    <property type="match status" value="1"/>
</dbReference>
<evidence type="ECO:0000313" key="5">
    <source>
        <dbReference type="Proteomes" id="UP000738126"/>
    </source>
</evidence>
<proteinExistence type="predicted"/>
<reference evidence="4 5" key="1">
    <citation type="journal article" date="2020" name="Microorganisms">
        <title>Osmotic Adaptation and Compatible Solute Biosynthesis of Phototrophic Bacteria as Revealed from Genome Analyses.</title>
        <authorList>
            <person name="Imhoff J.F."/>
            <person name="Rahn T."/>
            <person name="Kunzel S."/>
            <person name="Keller A."/>
            <person name="Neulinger S.C."/>
        </authorList>
    </citation>
    <scope>NUCLEOTIDE SEQUENCE [LARGE SCALE GENOMIC DNA]</scope>
    <source>
        <strain evidence="4 5">DSM 15116</strain>
    </source>
</reference>
<dbReference type="Pfam" id="PF00685">
    <property type="entry name" value="Sulfotransfer_1"/>
    <property type="match status" value="1"/>
</dbReference>
<comment type="caution">
    <text evidence="4">The sequence shown here is derived from an EMBL/GenBank/DDBJ whole genome shotgun (WGS) entry which is preliminary data.</text>
</comment>
<protein>
    <recommendedName>
        <fullName evidence="3">Sulfotransferase domain-containing protein</fullName>
    </recommendedName>
</protein>
<sequence>MESSLTPNFFIVGAPKCGTTSLASWLAENPYVYFSWLKEPHYFSSDLHRSGVKRRSQYLRLFRDASEEHYAIGEASVWYLYSRVAIPRIEQELPGSLYVICIRNPVDMAYSLHGQFLFHGNENIHDFQEAWHAQSERASGRRIPALCYEDPSELIYGQSCALGNQLKRLLDRVPEERVLIVFLEDMKNDPRGQYKRVLNFLGAPDDGRDNFPARNTGSGARWHPLAKVIGSLLELRRRFVPYLGTGIIRSLGALNRVSGKRRDLTTTMRAEIEDYFEEEIQTIERITHRNLSHWRHSTTKNTAQKVSLLQA</sequence>